<evidence type="ECO:0000313" key="2">
    <source>
        <dbReference type="EMBL" id="AHE39167.1"/>
    </source>
</evidence>
<dbReference type="EMBL" id="KF602048">
    <property type="protein sequence ID" value="AHE39167.1"/>
    <property type="molecule type" value="Genomic_DNA"/>
</dbReference>
<dbReference type="RefSeq" id="WP_024126548.1">
    <property type="nucleotide sequence ID" value="NC_023283.1"/>
</dbReference>
<sequence length="679" mass="73578">MSPGAPDPLQPLVDAHRAGAPTPSLADLGGLGHLLQDTATLLDHDELPLLVALMCTDNTAIQDDQARAFLLTAAEAPQDPLRLEGVITSLLGCPDAIHELGDDLADIWLDASRSHTDLIGGIALEGTARIVLSGAATEYGLLDRLRRLNRQQELARIDDDYALRTVRVAGAVAEHFDSPDPARLLNQLVERDDVAEDAAFELGMLALRQALHADDPDRARSLLLEARQHLSDAHQDEERPDAAAFGAAIDVILAYSAGAPLPEAAKAQLDEAVLELRLNLLGLPPGWRTPRLDTLTAWQHLLDTLTRATESDRPGAWLHAAGVISDLVDVYTAHRTLDLFAPSPARPHTAQSGPTTSAATHGLHALLAPRVEATLLAHDRGLALLDEWLEELAEDPGRDQDPTTALVREQAARLREALEAGGGSPSPKPDCPATSLAGLGLSTADTQHLQSLLADTPELRDRIDAMLAARKAALPVDEVPIIATVFRNTHQQLKEQCPDGYVGQFAADVDRMLLHLLRFVDLRLSETQKYGGQARAYLRQLKKDEDKPREAELGRDLRDFLRGQGLRVRMEETNVGGGRVDIAWQPHTELITLELKRDWADPSWDAYATAYGPQAISYQVAGPPVNFLVVLDLTPKPQGLAAIPACIEVRTLPGPAGDPRPRTLVMVRVQGNKRDPSDV</sequence>
<evidence type="ECO:0000256" key="1">
    <source>
        <dbReference type="SAM" id="MobiDB-lite"/>
    </source>
</evidence>
<name>V9Z3Q3_9ACTN</name>
<protein>
    <submittedName>
        <fullName evidence="2">Uncharacterized protein</fullName>
    </submittedName>
</protein>
<dbReference type="AlphaFoldDB" id="V9Z3Q3"/>
<geneLocation type="plasmid" evidence="2">
    <name>pFRL3</name>
</geneLocation>
<reference evidence="2" key="1">
    <citation type="submission" date="2013-09" db="EMBL/GenBank/DDBJ databases">
        <title>Complete nucleotide sequence of Streptomyces linear plasmid pFRL3.</title>
        <authorList>
            <person name="Chen Z."/>
            <person name="Fang P."/>
            <person name="Qin Z."/>
        </authorList>
    </citation>
    <scope>NUCLEOTIDE SEQUENCE</scope>
    <source>
        <plasmid evidence="2">pFRL3</plasmid>
    </source>
</reference>
<keyword evidence="2" id="KW-0614">Plasmid</keyword>
<accession>V9Z3Q3</accession>
<gene>
    <name evidence="2" type="ORF">pFRL3_390</name>
</gene>
<proteinExistence type="predicted"/>
<feature type="region of interest" description="Disordered" evidence="1">
    <location>
        <begin position="417"/>
        <end position="438"/>
    </location>
</feature>
<organism evidence="2">
    <name type="scientific">Streptomyces sp. FR1</name>
    <dbReference type="NCBI Taxonomy" id="349971"/>
    <lineage>
        <taxon>Bacteria</taxon>
        <taxon>Bacillati</taxon>
        <taxon>Actinomycetota</taxon>
        <taxon>Actinomycetes</taxon>
        <taxon>Kitasatosporales</taxon>
        <taxon>Streptomycetaceae</taxon>
        <taxon>Streptomyces</taxon>
    </lineage>
</organism>